<organism evidence="2 3">
    <name type="scientific">Croceitalea dokdonensis DOKDO 023</name>
    <dbReference type="NCBI Taxonomy" id="1300341"/>
    <lineage>
        <taxon>Bacteria</taxon>
        <taxon>Pseudomonadati</taxon>
        <taxon>Bacteroidota</taxon>
        <taxon>Flavobacteriia</taxon>
        <taxon>Flavobacteriales</taxon>
        <taxon>Flavobacteriaceae</taxon>
        <taxon>Croceitalea</taxon>
    </lineage>
</organism>
<evidence type="ECO:0000256" key="1">
    <source>
        <dbReference type="SAM" id="Phobius"/>
    </source>
</evidence>
<keyword evidence="1" id="KW-0472">Membrane</keyword>
<keyword evidence="1" id="KW-0812">Transmembrane</keyword>
<accession>A0A0P7AUP4</accession>
<sequence>MQRLDSLFLYFLQQLVLQPFGANVLSLPFLWLFDFFCFLPILKLE</sequence>
<comment type="caution">
    <text evidence="2">The sequence shown here is derived from an EMBL/GenBank/DDBJ whole genome shotgun (WGS) entry which is preliminary data.</text>
</comment>
<evidence type="ECO:0000313" key="2">
    <source>
        <dbReference type="EMBL" id="KPM32246.1"/>
    </source>
</evidence>
<reference evidence="2 3" key="1">
    <citation type="submission" date="2015-09" db="EMBL/GenBank/DDBJ databases">
        <title>Genome sequence of the marine flavobacterium Croceitalea dokdonensis DOKDO 023 that contains proton- and sodium-pumping rhodopsins.</title>
        <authorList>
            <person name="Kwon S.-K."/>
            <person name="Lee H.K."/>
            <person name="Kwak M.-J."/>
            <person name="Kim J.F."/>
        </authorList>
    </citation>
    <scope>NUCLEOTIDE SEQUENCE [LARGE SCALE GENOMIC DNA]</scope>
    <source>
        <strain evidence="2 3">DOKDO 023</strain>
    </source>
</reference>
<evidence type="ECO:0000313" key="3">
    <source>
        <dbReference type="Proteomes" id="UP000050280"/>
    </source>
</evidence>
<feature type="transmembrane region" description="Helical" evidence="1">
    <location>
        <begin position="20"/>
        <end position="42"/>
    </location>
</feature>
<name>A0A0P7AUP4_9FLAO</name>
<protein>
    <submittedName>
        <fullName evidence="2">Uncharacterized protein</fullName>
    </submittedName>
</protein>
<keyword evidence="1" id="KW-1133">Transmembrane helix</keyword>
<dbReference type="AlphaFoldDB" id="A0A0P7AUP4"/>
<gene>
    <name evidence="2" type="ORF">I595_1896</name>
</gene>
<dbReference type="Proteomes" id="UP000050280">
    <property type="component" value="Unassembled WGS sequence"/>
</dbReference>
<keyword evidence="3" id="KW-1185">Reference proteome</keyword>
<dbReference type="EMBL" id="LDJX01000003">
    <property type="protein sequence ID" value="KPM32246.1"/>
    <property type="molecule type" value="Genomic_DNA"/>
</dbReference>
<proteinExistence type="predicted"/>